<name>A0AAV7TVI7_PLEWA</name>
<keyword evidence="3" id="KW-1185">Reference proteome</keyword>
<organism evidence="2 3">
    <name type="scientific">Pleurodeles waltl</name>
    <name type="common">Iberian ribbed newt</name>
    <dbReference type="NCBI Taxonomy" id="8319"/>
    <lineage>
        <taxon>Eukaryota</taxon>
        <taxon>Metazoa</taxon>
        <taxon>Chordata</taxon>
        <taxon>Craniata</taxon>
        <taxon>Vertebrata</taxon>
        <taxon>Euteleostomi</taxon>
        <taxon>Amphibia</taxon>
        <taxon>Batrachia</taxon>
        <taxon>Caudata</taxon>
        <taxon>Salamandroidea</taxon>
        <taxon>Salamandridae</taxon>
        <taxon>Pleurodelinae</taxon>
        <taxon>Pleurodeles</taxon>
    </lineage>
</organism>
<feature type="region of interest" description="Disordered" evidence="1">
    <location>
        <begin position="76"/>
        <end position="95"/>
    </location>
</feature>
<evidence type="ECO:0000313" key="2">
    <source>
        <dbReference type="EMBL" id="KAJ1180276.1"/>
    </source>
</evidence>
<gene>
    <name evidence="2" type="ORF">NDU88_005498</name>
</gene>
<evidence type="ECO:0000256" key="1">
    <source>
        <dbReference type="SAM" id="MobiDB-lite"/>
    </source>
</evidence>
<protein>
    <submittedName>
        <fullName evidence="2">Uncharacterized protein</fullName>
    </submittedName>
</protein>
<evidence type="ECO:0000313" key="3">
    <source>
        <dbReference type="Proteomes" id="UP001066276"/>
    </source>
</evidence>
<proteinExistence type="predicted"/>
<feature type="compositionally biased region" description="Polar residues" evidence="1">
    <location>
        <begin position="86"/>
        <end position="95"/>
    </location>
</feature>
<dbReference type="Proteomes" id="UP001066276">
    <property type="component" value="Chromosome 3_2"/>
</dbReference>
<dbReference type="AlphaFoldDB" id="A0AAV7TVI7"/>
<reference evidence="2" key="1">
    <citation type="journal article" date="2022" name="bioRxiv">
        <title>Sequencing and chromosome-scale assembly of the giantPleurodeles waltlgenome.</title>
        <authorList>
            <person name="Brown T."/>
            <person name="Elewa A."/>
            <person name="Iarovenko S."/>
            <person name="Subramanian E."/>
            <person name="Araus A.J."/>
            <person name="Petzold A."/>
            <person name="Susuki M."/>
            <person name="Suzuki K.-i.T."/>
            <person name="Hayashi T."/>
            <person name="Toyoda A."/>
            <person name="Oliveira C."/>
            <person name="Osipova E."/>
            <person name="Leigh N.D."/>
            <person name="Simon A."/>
            <person name="Yun M.H."/>
        </authorList>
    </citation>
    <scope>NUCLEOTIDE SEQUENCE</scope>
    <source>
        <strain evidence="2">20211129_DDA</strain>
        <tissue evidence="2">Liver</tissue>
    </source>
</reference>
<dbReference type="EMBL" id="JANPWB010000006">
    <property type="protein sequence ID" value="KAJ1180276.1"/>
    <property type="molecule type" value="Genomic_DNA"/>
</dbReference>
<sequence length="120" mass="13647">MQIQVLGIMAHHFPEDYQYGEYAAGQYNQQMEERFVEALDFHIQDSVNKALVKALRPFAQPIFNYGLRRFRVGSGNPTPVEVNINEPDQSQSDPFKQTISSVLNDHEYLASQDKGTASLL</sequence>
<accession>A0AAV7TVI7</accession>
<comment type="caution">
    <text evidence="2">The sequence shown here is derived from an EMBL/GenBank/DDBJ whole genome shotgun (WGS) entry which is preliminary data.</text>
</comment>